<reference evidence="1" key="1">
    <citation type="journal article" date="2014" name="Int. J. Syst. Evol. Microbiol.">
        <title>Complete genome sequence of Corynebacterium casei LMG S-19264T (=DSM 44701T), isolated from a smear-ripened cheese.</title>
        <authorList>
            <consortium name="US DOE Joint Genome Institute (JGI-PGF)"/>
            <person name="Walter F."/>
            <person name="Albersmeier A."/>
            <person name="Kalinowski J."/>
            <person name="Ruckert C."/>
        </authorList>
    </citation>
    <scope>NUCLEOTIDE SEQUENCE</scope>
    <source>
        <strain evidence="1">CGMCC 4.7299</strain>
    </source>
</reference>
<protein>
    <submittedName>
        <fullName evidence="1">Uncharacterized protein</fullName>
    </submittedName>
</protein>
<dbReference type="AlphaFoldDB" id="A0A8J3BX98"/>
<keyword evidence="2" id="KW-1185">Reference proteome</keyword>
<sequence length="110" mass="12266">MSLCPCEAAPPSPNRFCVDTAPAYRATSTWLLISAPPLSTMRTQPLMAHSVAHSGTWRRAAALLLLLFAIDTPHSVSSVPPRVREPSRPTFKIAESRPDLRFRFYGRYRA</sequence>
<reference evidence="1" key="2">
    <citation type="submission" date="2020-09" db="EMBL/GenBank/DDBJ databases">
        <authorList>
            <person name="Sun Q."/>
            <person name="Zhou Y."/>
        </authorList>
    </citation>
    <scope>NUCLEOTIDE SEQUENCE</scope>
    <source>
        <strain evidence="1">CGMCC 4.7299</strain>
    </source>
</reference>
<accession>A0A8J3BX98</accession>
<organism evidence="1 2">
    <name type="scientific">Mangrovihabitans endophyticus</name>
    <dbReference type="NCBI Taxonomy" id="1751298"/>
    <lineage>
        <taxon>Bacteria</taxon>
        <taxon>Bacillati</taxon>
        <taxon>Actinomycetota</taxon>
        <taxon>Actinomycetes</taxon>
        <taxon>Micromonosporales</taxon>
        <taxon>Micromonosporaceae</taxon>
        <taxon>Mangrovihabitans</taxon>
    </lineage>
</organism>
<evidence type="ECO:0000313" key="2">
    <source>
        <dbReference type="Proteomes" id="UP000656042"/>
    </source>
</evidence>
<dbReference type="Proteomes" id="UP000656042">
    <property type="component" value="Unassembled WGS sequence"/>
</dbReference>
<gene>
    <name evidence="1" type="ORF">GCM10012284_09000</name>
</gene>
<evidence type="ECO:0000313" key="1">
    <source>
        <dbReference type="EMBL" id="GGK77196.1"/>
    </source>
</evidence>
<dbReference type="EMBL" id="BMMX01000001">
    <property type="protein sequence ID" value="GGK77196.1"/>
    <property type="molecule type" value="Genomic_DNA"/>
</dbReference>
<proteinExistence type="predicted"/>
<comment type="caution">
    <text evidence="1">The sequence shown here is derived from an EMBL/GenBank/DDBJ whole genome shotgun (WGS) entry which is preliminary data.</text>
</comment>
<name>A0A8J3BX98_9ACTN</name>